<gene>
    <name evidence="10" type="ORF">DO021_00380</name>
    <name evidence="9" type="ORF">EYB58_08395</name>
</gene>
<evidence type="ECO:0000256" key="1">
    <source>
        <dbReference type="ARBA" id="ARBA00004370"/>
    </source>
</evidence>
<dbReference type="RefSeq" id="WP_111952560.1">
    <property type="nucleotide sequence ID" value="NZ_CP036313.1"/>
</dbReference>
<evidence type="ECO:0000313" key="9">
    <source>
        <dbReference type="EMBL" id="QBH12932.1"/>
    </source>
</evidence>
<dbReference type="Proteomes" id="UP000293902">
    <property type="component" value="Chromosome"/>
</dbReference>
<accession>A0A328FLR5</accession>
<protein>
    <submittedName>
        <fullName evidence="9">Fumarate reductase cytochrome b subunit</fullName>
    </submittedName>
    <submittedName>
        <fullName evidence="10">Fumarate reductase cytochrome subunit b</fullName>
    </submittedName>
</protein>
<keyword evidence="6" id="KW-0408">Iron</keyword>
<evidence type="ECO:0000256" key="6">
    <source>
        <dbReference type="ARBA" id="ARBA00023004"/>
    </source>
</evidence>
<keyword evidence="12" id="KW-1185">Reference proteome</keyword>
<dbReference type="AlphaFoldDB" id="A0A328FLR5"/>
<feature type="transmembrane region" description="Helical" evidence="8">
    <location>
        <begin position="214"/>
        <end position="234"/>
    </location>
</feature>
<reference evidence="10 11" key="1">
    <citation type="submission" date="2018-06" db="EMBL/GenBank/DDBJ databases">
        <title>Complete Genome Sequence of Desulfobacter hydrogenophilus (DSM3380).</title>
        <authorList>
            <person name="Marietou A."/>
            <person name="Schreiber L."/>
            <person name="Marshall I."/>
            <person name="Jorgensen B."/>
        </authorList>
    </citation>
    <scope>NUCLEOTIDE SEQUENCE [LARGE SCALE GENOMIC DNA]</scope>
    <source>
        <strain evidence="10 11">DSM 3380</strain>
    </source>
</reference>
<dbReference type="EMBL" id="CP036313">
    <property type="protein sequence ID" value="QBH12932.1"/>
    <property type="molecule type" value="Genomic_DNA"/>
</dbReference>
<dbReference type="GO" id="GO:0016020">
    <property type="term" value="C:membrane"/>
    <property type="evidence" value="ECO:0007669"/>
    <property type="project" value="UniProtKB-SubCell"/>
</dbReference>
<feature type="transmembrane region" description="Helical" evidence="8">
    <location>
        <begin position="163"/>
        <end position="183"/>
    </location>
</feature>
<evidence type="ECO:0000256" key="7">
    <source>
        <dbReference type="ARBA" id="ARBA00023136"/>
    </source>
</evidence>
<dbReference type="GO" id="GO:0046872">
    <property type="term" value="F:metal ion binding"/>
    <property type="evidence" value="ECO:0007669"/>
    <property type="project" value="UniProtKB-KW"/>
</dbReference>
<evidence type="ECO:0000256" key="2">
    <source>
        <dbReference type="ARBA" id="ARBA00022617"/>
    </source>
</evidence>
<dbReference type="SUPFAM" id="SSF81343">
    <property type="entry name" value="Fumarate reductase respiratory complex transmembrane subunits"/>
    <property type="match status" value="1"/>
</dbReference>
<dbReference type="GO" id="GO:0006099">
    <property type="term" value="P:tricarboxylic acid cycle"/>
    <property type="evidence" value="ECO:0007669"/>
    <property type="project" value="InterPro"/>
</dbReference>
<dbReference type="Gene3D" id="1.20.1300.10">
    <property type="entry name" value="Fumarate reductase/succinate dehydrogenase, transmembrane subunit"/>
    <property type="match status" value="1"/>
</dbReference>
<feature type="transmembrane region" description="Helical" evidence="8">
    <location>
        <begin position="70"/>
        <end position="93"/>
    </location>
</feature>
<proteinExistence type="predicted"/>
<dbReference type="Proteomes" id="UP000248798">
    <property type="component" value="Unassembled WGS sequence"/>
</dbReference>
<dbReference type="InterPro" id="IPR034804">
    <property type="entry name" value="SQR/QFR_C/D"/>
</dbReference>
<organism evidence="10 11">
    <name type="scientific">Desulfobacter hydrogenophilus</name>
    <dbReference type="NCBI Taxonomy" id="2291"/>
    <lineage>
        <taxon>Bacteria</taxon>
        <taxon>Pseudomonadati</taxon>
        <taxon>Thermodesulfobacteriota</taxon>
        <taxon>Desulfobacteria</taxon>
        <taxon>Desulfobacterales</taxon>
        <taxon>Desulfobacteraceae</taxon>
        <taxon>Desulfobacter</taxon>
    </lineage>
</organism>
<comment type="subcellular location">
    <subcellularLocation>
        <location evidence="1">Membrane</location>
    </subcellularLocation>
</comment>
<feature type="transmembrane region" description="Helical" evidence="8">
    <location>
        <begin position="21"/>
        <end position="45"/>
    </location>
</feature>
<feature type="transmembrane region" description="Helical" evidence="8">
    <location>
        <begin position="120"/>
        <end position="143"/>
    </location>
</feature>
<dbReference type="OrthoDB" id="5345350at2"/>
<reference evidence="9 12" key="2">
    <citation type="submission" date="2019-02" db="EMBL/GenBank/DDBJ databases">
        <title>Complete genome sequence of Desulfobacter hydrogenophilus AcRS1.</title>
        <authorList>
            <person name="Marietou A."/>
            <person name="Lund M.B."/>
            <person name="Marshall I.P.G."/>
            <person name="Schreiber L."/>
            <person name="Jorgensen B."/>
        </authorList>
    </citation>
    <scope>NUCLEOTIDE SEQUENCE [LARGE SCALE GENOMIC DNA]</scope>
    <source>
        <strain evidence="9 12">AcRS1</strain>
    </source>
</reference>
<evidence type="ECO:0000256" key="8">
    <source>
        <dbReference type="SAM" id="Phobius"/>
    </source>
</evidence>
<keyword evidence="2" id="KW-0349">Heme</keyword>
<keyword evidence="3 8" id="KW-0812">Transmembrane</keyword>
<keyword evidence="7 8" id="KW-0472">Membrane</keyword>
<evidence type="ECO:0000313" key="12">
    <source>
        <dbReference type="Proteomes" id="UP000293902"/>
    </source>
</evidence>
<dbReference type="CDD" id="cd00581">
    <property type="entry name" value="QFR_TypeB_TM"/>
    <property type="match status" value="1"/>
</dbReference>
<keyword evidence="4" id="KW-0479">Metal-binding</keyword>
<keyword evidence="5 8" id="KW-1133">Transmembrane helix</keyword>
<evidence type="ECO:0000256" key="4">
    <source>
        <dbReference type="ARBA" id="ARBA00022723"/>
    </source>
</evidence>
<evidence type="ECO:0000313" key="11">
    <source>
        <dbReference type="Proteomes" id="UP000248798"/>
    </source>
</evidence>
<dbReference type="InterPro" id="IPR000701">
    <property type="entry name" value="SuccDH_FuR_B_TM-su"/>
</dbReference>
<evidence type="ECO:0000313" key="10">
    <source>
        <dbReference type="EMBL" id="RAM03915.1"/>
    </source>
</evidence>
<dbReference type="NCBIfam" id="NF010072">
    <property type="entry name" value="PRK13553.1"/>
    <property type="match status" value="1"/>
</dbReference>
<evidence type="ECO:0000256" key="3">
    <source>
        <dbReference type="ARBA" id="ARBA00022692"/>
    </source>
</evidence>
<evidence type="ECO:0000256" key="5">
    <source>
        <dbReference type="ARBA" id="ARBA00022989"/>
    </source>
</evidence>
<dbReference type="Pfam" id="PF01127">
    <property type="entry name" value="Sdh_cyt"/>
    <property type="match status" value="1"/>
</dbReference>
<name>A0A328FLR5_9BACT</name>
<dbReference type="InterPro" id="IPR004224">
    <property type="entry name" value="Fum_red_B_TM"/>
</dbReference>
<dbReference type="EMBL" id="QLNI01000001">
    <property type="protein sequence ID" value="RAM03915.1"/>
    <property type="molecule type" value="Genomic_DNA"/>
</dbReference>
<sequence>MRSYAIESIKKKSRLPARLDFLQSFTGLVLGLFVCVHIVLNASIIPGPRAFNWVSQNMALSFLSNTGQGYPIAVFFAVFVVSTVFIVHALLGIRKFPISWKQHRIMKDQMAMMKHQDTNLWYIQALTGFLMLFVGSVHLYTMLTHPGSIDAYLCANRVVSHNTWFVYLVLLVCVVFHGNIGLYRLCMKWGWFQGIDYQKGRANRAKLKNLRNKLIIVFLSAGLLALTVFMINGLRHKDGELDQSSIAAQTYEAEPAAVNTFHAEPPDTEPLHEQVVPPIEETVSHDSVPAVHEFELAYEENAVEGDVQHIIEGSHGPQGTL</sequence>